<dbReference type="EMBL" id="JADXDR010000038">
    <property type="protein sequence ID" value="KAI7843466.1"/>
    <property type="molecule type" value="Genomic_DNA"/>
</dbReference>
<comment type="caution">
    <text evidence="2">The sequence shown here is derived from an EMBL/GenBank/DDBJ whole genome shotgun (WGS) entry which is preliminary data.</text>
</comment>
<evidence type="ECO:0000313" key="2">
    <source>
        <dbReference type="EMBL" id="KAI7843466.1"/>
    </source>
</evidence>
<name>A0AAD5DWC1_9CHLO</name>
<keyword evidence="3" id="KW-1185">Reference proteome</keyword>
<protein>
    <submittedName>
        <fullName evidence="2">Uncharacterized protein</fullName>
    </submittedName>
</protein>
<dbReference type="Proteomes" id="UP001205105">
    <property type="component" value="Unassembled WGS sequence"/>
</dbReference>
<dbReference type="InterPro" id="IPR038538">
    <property type="entry name" value="MTERF_sf"/>
</dbReference>
<feature type="compositionally biased region" description="Low complexity" evidence="1">
    <location>
        <begin position="1"/>
        <end position="20"/>
    </location>
</feature>
<accession>A0AAD5DWC1</accession>
<evidence type="ECO:0000256" key="1">
    <source>
        <dbReference type="SAM" id="MobiDB-lite"/>
    </source>
</evidence>
<organism evidence="2 3">
    <name type="scientific">Chlorella ohadii</name>
    <dbReference type="NCBI Taxonomy" id="2649997"/>
    <lineage>
        <taxon>Eukaryota</taxon>
        <taxon>Viridiplantae</taxon>
        <taxon>Chlorophyta</taxon>
        <taxon>core chlorophytes</taxon>
        <taxon>Trebouxiophyceae</taxon>
        <taxon>Chlorellales</taxon>
        <taxon>Chlorellaceae</taxon>
        <taxon>Chlorella clade</taxon>
        <taxon>Chlorella</taxon>
    </lineage>
</organism>
<sequence length="413" mass="45026">MRSKPSSGAGGRRASISGSRMSEEKVQRDVAPNIAALRAEGLDTASIERLFAQYPTLLTVSHATFSGSLTALRQLAALLPDDPRAVQAPSEATQLGVALWLYPTAGAQLLSRTNLGSLIDGNLRLRRRLGISDAQTALGLFTYYPALLTDFERAEAMVAHLQHLQADGTLSAEQVACLALTALRLTPAEFDRRWREGGLSRASKGALKSISLKDPASRRRAAAEALGELLQAADGVPGPLQQQYRQQGVALVERQPRLWDASIAALKAGWTSLQRLGLSSSQVVAVVQEQPAVLVYNWDGEAKQRLLAWVQQELDMTPFDLLTRSPRSVSRSVATLAMRVDFLRLHRPALWEQLASCDPVPLLRLLGETKRFCANAGCTATELDAFNCSWLATPAGRCWGAKPRQETRRTRNT</sequence>
<proteinExistence type="predicted"/>
<dbReference type="Gene3D" id="1.25.70.10">
    <property type="entry name" value="Transcription termination factor 3, mitochondrial"/>
    <property type="match status" value="1"/>
</dbReference>
<feature type="region of interest" description="Disordered" evidence="1">
    <location>
        <begin position="1"/>
        <end position="27"/>
    </location>
</feature>
<gene>
    <name evidence="2" type="ORF">COHA_002942</name>
</gene>
<reference evidence="2" key="1">
    <citation type="submission" date="2020-11" db="EMBL/GenBank/DDBJ databases">
        <title>Chlorella ohadii genome sequencing and assembly.</title>
        <authorList>
            <person name="Murik O."/>
            <person name="Treves H."/>
            <person name="Kedem I."/>
            <person name="Shotland Y."/>
            <person name="Kaplan A."/>
        </authorList>
    </citation>
    <scope>NUCLEOTIDE SEQUENCE</scope>
    <source>
        <strain evidence="2">1</strain>
    </source>
</reference>
<dbReference type="AlphaFoldDB" id="A0AAD5DWC1"/>
<evidence type="ECO:0000313" key="3">
    <source>
        <dbReference type="Proteomes" id="UP001205105"/>
    </source>
</evidence>